<feature type="region of interest" description="Disordered" evidence="1">
    <location>
        <begin position="25"/>
        <end position="80"/>
    </location>
</feature>
<accession>A0ABY2Z6G7</accession>
<evidence type="ECO:0000313" key="3">
    <source>
        <dbReference type="EMBL" id="TPV24743.1"/>
    </source>
</evidence>
<keyword evidence="2" id="KW-0732">Signal</keyword>
<dbReference type="EMBL" id="VHIZ01000050">
    <property type="protein sequence ID" value="TPV24743.1"/>
    <property type="molecule type" value="Genomic_DNA"/>
</dbReference>
<dbReference type="Pfam" id="PF11776">
    <property type="entry name" value="RcnB"/>
    <property type="match status" value="1"/>
</dbReference>
<evidence type="ECO:0000313" key="4">
    <source>
        <dbReference type="Proteomes" id="UP000316142"/>
    </source>
</evidence>
<reference evidence="3 4" key="1">
    <citation type="submission" date="2019-06" db="EMBL/GenBank/DDBJ databases">
        <title>Taxogenomics and systematics of the genus Pantoea.</title>
        <authorList>
            <person name="Tambong J.T."/>
        </authorList>
    </citation>
    <scope>NUCLEOTIDE SEQUENCE [LARGE SCALE GENOMIC DNA]</scope>
    <source>
        <strain evidence="3 4">LMG 2558</strain>
    </source>
</reference>
<name>A0ABY2Z6G7_9GAMM</name>
<dbReference type="Proteomes" id="UP000316142">
    <property type="component" value="Unassembled WGS sequence"/>
</dbReference>
<feature type="compositionally biased region" description="Basic and acidic residues" evidence="1">
    <location>
        <begin position="53"/>
        <end position="80"/>
    </location>
</feature>
<sequence>MKKTTLTLIASLLTCSTLFSQTTLADDRGAPHRPPVPHQNDGPGPDAWGPGPHPDRDRDDRHRHEERERHEIEHARHDDERFRHDRGRYEPRDAFAWQGHEFRRGHAIPRAYCDDRYRVDDWDARGLPEPPQGEHWADINGNYVLIAAATGIITSLLLNNALN</sequence>
<proteinExistence type="predicted"/>
<comment type="caution">
    <text evidence="3">The sequence shown here is derived from an EMBL/GenBank/DDBJ whole genome shotgun (WGS) entry which is preliminary data.</text>
</comment>
<keyword evidence="4" id="KW-1185">Reference proteome</keyword>
<evidence type="ECO:0000256" key="2">
    <source>
        <dbReference type="SAM" id="SignalP"/>
    </source>
</evidence>
<dbReference type="RefSeq" id="WP_140924590.1">
    <property type="nucleotide sequence ID" value="NZ_CP122311.1"/>
</dbReference>
<organism evidence="3 4">
    <name type="scientific">Pantoea anthophila</name>
    <dbReference type="NCBI Taxonomy" id="470931"/>
    <lineage>
        <taxon>Bacteria</taxon>
        <taxon>Pseudomonadati</taxon>
        <taxon>Pseudomonadota</taxon>
        <taxon>Gammaproteobacteria</taxon>
        <taxon>Enterobacterales</taxon>
        <taxon>Erwiniaceae</taxon>
        <taxon>Pantoea</taxon>
    </lineage>
</organism>
<dbReference type="InterPro" id="IPR024572">
    <property type="entry name" value="RcnB"/>
</dbReference>
<feature type="signal peptide" evidence="2">
    <location>
        <begin position="1"/>
        <end position="25"/>
    </location>
</feature>
<feature type="compositionally biased region" description="Low complexity" evidence="1">
    <location>
        <begin position="41"/>
        <end position="50"/>
    </location>
</feature>
<gene>
    <name evidence="3" type="ORF">FJW00_14650</name>
</gene>
<protein>
    <submittedName>
        <fullName evidence="3">RcnB family protein</fullName>
    </submittedName>
</protein>
<dbReference type="Gene3D" id="3.10.450.160">
    <property type="entry name" value="inner membrane protein cigr"/>
    <property type="match status" value="1"/>
</dbReference>
<evidence type="ECO:0000256" key="1">
    <source>
        <dbReference type="SAM" id="MobiDB-lite"/>
    </source>
</evidence>
<feature type="chain" id="PRO_5045385339" evidence="2">
    <location>
        <begin position="26"/>
        <end position="163"/>
    </location>
</feature>